<name>A0ABN1EX44_9PROT</name>
<comment type="caution">
    <text evidence="2">The sequence shown here is derived from an EMBL/GenBank/DDBJ whole genome shotgun (WGS) entry which is preliminary data.</text>
</comment>
<evidence type="ECO:0000256" key="1">
    <source>
        <dbReference type="SAM" id="MobiDB-lite"/>
    </source>
</evidence>
<dbReference type="Proteomes" id="UP001501588">
    <property type="component" value="Unassembled WGS sequence"/>
</dbReference>
<reference evidence="2 3" key="1">
    <citation type="journal article" date="2019" name="Int. J. Syst. Evol. Microbiol.">
        <title>The Global Catalogue of Microorganisms (GCM) 10K type strain sequencing project: providing services to taxonomists for standard genome sequencing and annotation.</title>
        <authorList>
            <consortium name="The Broad Institute Genomics Platform"/>
            <consortium name="The Broad Institute Genome Sequencing Center for Infectious Disease"/>
            <person name="Wu L."/>
            <person name="Ma J."/>
        </authorList>
    </citation>
    <scope>NUCLEOTIDE SEQUENCE [LARGE SCALE GENOMIC DNA]</scope>
    <source>
        <strain evidence="2 3">JCM 9933</strain>
    </source>
</reference>
<feature type="region of interest" description="Disordered" evidence="1">
    <location>
        <begin position="17"/>
        <end position="37"/>
    </location>
</feature>
<sequence length="49" mass="5452">MRFFEARSILDEECMKAEGKPASTNKIPSKKPEEAAAHEGWWLMKAGGS</sequence>
<proteinExistence type="predicted"/>
<organism evidence="2 3">
    <name type="scientific">Craurococcus roseus</name>
    <dbReference type="NCBI Taxonomy" id="77585"/>
    <lineage>
        <taxon>Bacteria</taxon>
        <taxon>Pseudomonadati</taxon>
        <taxon>Pseudomonadota</taxon>
        <taxon>Alphaproteobacteria</taxon>
        <taxon>Acetobacterales</taxon>
        <taxon>Acetobacteraceae</taxon>
        <taxon>Craurococcus</taxon>
    </lineage>
</organism>
<gene>
    <name evidence="2" type="ORF">GCM10009416_13360</name>
</gene>
<protein>
    <submittedName>
        <fullName evidence="2">Uncharacterized protein</fullName>
    </submittedName>
</protein>
<dbReference type="EMBL" id="BAAAFZ010000011">
    <property type="protein sequence ID" value="GAA0575969.1"/>
    <property type="molecule type" value="Genomic_DNA"/>
</dbReference>
<evidence type="ECO:0000313" key="2">
    <source>
        <dbReference type="EMBL" id="GAA0575969.1"/>
    </source>
</evidence>
<dbReference type="RefSeq" id="WP_343894413.1">
    <property type="nucleotide sequence ID" value="NZ_BAAAFZ010000011.1"/>
</dbReference>
<evidence type="ECO:0000313" key="3">
    <source>
        <dbReference type="Proteomes" id="UP001501588"/>
    </source>
</evidence>
<keyword evidence="3" id="KW-1185">Reference proteome</keyword>
<accession>A0ABN1EX44</accession>